<dbReference type="Proteomes" id="UP000676079">
    <property type="component" value="Chromosome"/>
</dbReference>
<dbReference type="InterPro" id="IPR000182">
    <property type="entry name" value="GNAT_dom"/>
</dbReference>
<evidence type="ECO:0000259" key="2">
    <source>
        <dbReference type="PROSITE" id="PS51186"/>
    </source>
</evidence>
<keyword evidence="4" id="KW-1185">Reference proteome</keyword>
<evidence type="ECO:0000313" key="3">
    <source>
        <dbReference type="EMBL" id="QUX25855.1"/>
    </source>
</evidence>
<proteinExistence type="predicted"/>
<dbReference type="RefSeq" id="WP_220565634.1">
    <property type="nucleotide sequence ID" value="NZ_CP074133.1"/>
</dbReference>
<dbReference type="SUPFAM" id="SSF55729">
    <property type="entry name" value="Acyl-CoA N-acyltransferases (Nat)"/>
    <property type="match status" value="1"/>
</dbReference>
<dbReference type="EMBL" id="CP074133">
    <property type="protein sequence ID" value="QUX25855.1"/>
    <property type="molecule type" value="Genomic_DNA"/>
</dbReference>
<dbReference type="Gene3D" id="3.40.630.30">
    <property type="match status" value="1"/>
</dbReference>
<feature type="compositionally biased region" description="Basic and acidic residues" evidence="1">
    <location>
        <begin position="194"/>
        <end position="203"/>
    </location>
</feature>
<gene>
    <name evidence="3" type="ORF">KGD84_08950</name>
</gene>
<name>A0ABX8BVW9_9ACTN</name>
<evidence type="ECO:0000313" key="4">
    <source>
        <dbReference type="Proteomes" id="UP000676079"/>
    </source>
</evidence>
<feature type="domain" description="N-acetyltransferase" evidence="2">
    <location>
        <begin position="19"/>
        <end position="185"/>
    </location>
</feature>
<sequence length="203" mass="21197">METARTPGGAAPRLVRLDLDTREAALLRAAVLRHRLAPGQTRFVGLPVATLPAADADPDRVPFAIVVGPVADAAGAAEAAAGFGVLDGGAGLRELVDEPQRAVLLRAYYVTPQWQGRGIGRAACSAPLLDRLAAEAAPYAAEAVLCVNTANPGARRVYEAAGYTDTGRVISSDTGPQHVMSRPLDTGAHPAPRQRPERTEKPL</sequence>
<dbReference type="PROSITE" id="PS51186">
    <property type="entry name" value="GNAT"/>
    <property type="match status" value="1"/>
</dbReference>
<feature type="region of interest" description="Disordered" evidence="1">
    <location>
        <begin position="168"/>
        <end position="203"/>
    </location>
</feature>
<evidence type="ECO:0000256" key="1">
    <source>
        <dbReference type="SAM" id="MobiDB-lite"/>
    </source>
</evidence>
<reference evidence="3 4" key="1">
    <citation type="submission" date="2021-05" db="EMBL/GenBank/DDBJ databases">
        <title>Direct Submission.</title>
        <authorList>
            <person name="Li K."/>
            <person name="Gao J."/>
        </authorList>
    </citation>
    <scope>NUCLEOTIDE SEQUENCE [LARGE SCALE GENOMIC DNA]</scope>
    <source>
        <strain evidence="3 4">Mg02</strain>
    </source>
</reference>
<protein>
    <submittedName>
        <fullName evidence="3">GNAT family N-acetyltransferase</fullName>
    </submittedName>
</protein>
<organism evidence="3 4">
    <name type="scientific">Nocardiopsis changdeensis</name>
    <dbReference type="NCBI Taxonomy" id="2831969"/>
    <lineage>
        <taxon>Bacteria</taxon>
        <taxon>Bacillati</taxon>
        <taxon>Actinomycetota</taxon>
        <taxon>Actinomycetes</taxon>
        <taxon>Streptosporangiales</taxon>
        <taxon>Nocardiopsidaceae</taxon>
        <taxon>Nocardiopsis</taxon>
    </lineage>
</organism>
<dbReference type="InterPro" id="IPR016181">
    <property type="entry name" value="Acyl_CoA_acyltransferase"/>
</dbReference>
<accession>A0ABX8BVW9</accession>
<dbReference type="Pfam" id="PF00583">
    <property type="entry name" value="Acetyltransf_1"/>
    <property type="match status" value="1"/>
</dbReference>